<protein>
    <submittedName>
        <fullName evidence="1">Uncharacterized protein</fullName>
    </submittedName>
</protein>
<gene>
    <name evidence="1" type="ORF">Tb09.160.4170</name>
</gene>
<dbReference type="PaxDb" id="5691-EAN76632"/>
<reference evidence="1 2" key="1">
    <citation type="journal article" date="2005" name="Science">
        <title>Comparative genomics of trypanosomatid parasitic protozoa.</title>
        <authorList>
            <person name="El-Sayed N.M."/>
            <person name="Myler P.J."/>
            <person name="Blandin G."/>
            <person name="Berriman M."/>
            <person name="Crabtree J."/>
            <person name="Aggarwal G."/>
            <person name="Caler E."/>
            <person name="Renauld H."/>
            <person name="Worthey E.A."/>
            <person name="Hertz-Fowler C."/>
            <person name="Ghedin E."/>
            <person name="Peacock C."/>
            <person name="Bartholomeu D.C."/>
            <person name="Haas B.J."/>
            <person name="Tran A.N."/>
            <person name="Wortman J.R."/>
            <person name="Alsmark U.C."/>
            <person name="Angiuoli S."/>
            <person name="Anupama A."/>
            <person name="Badger J."/>
            <person name="Bringaud F."/>
            <person name="Cadag E."/>
            <person name="Carlton J.M."/>
            <person name="Cerqueira G.C."/>
            <person name="Creasy T."/>
            <person name="Delcher A.L."/>
            <person name="Djikeng A."/>
            <person name="Embley T.M."/>
            <person name="Hauser C."/>
            <person name="Ivens A.C."/>
            <person name="Kummerfeld S.K."/>
            <person name="Pereira-Leal J.B."/>
            <person name="Nilsson D."/>
            <person name="Peterson J."/>
            <person name="Salzberg S.L."/>
            <person name="Shallom J."/>
            <person name="Silva J.C."/>
            <person name="Sundaram J."/>
            <person name="Westenberger S."/>
            <person name="White O."/>
            <person name="Melville S.E."/>
            <person name="Donelson J.E."/>
            <person name="Andersson B."/>
            <person name="Stuart K.D."/>
            <person name="Hall N."/>
        </authorList>
    </citation>
    <scope>NUCLEOTIDE SEQUENCE [LARGE SCALE GENOMIC DNA]</scope>
    <source>
        <strain evidence="1 2">927/4 GUTat10.1</strain>
    </source>
</reference>
<dbReference type="Proteomes" id="UP000008524">
    <property type="component" value="Chromosome 9"/>
</dbReference>
<proteinExistence type="predicted"/>
<dbReference type="RefSeq" id="XP_826962.1">
    <property type="nucleotide sequence ID" value="XM_821869.1"/>
</dbReference>
<reference evidence="1 2" key="2">
    <citation type="journal article" date="2005" name="Science">
        <title>The genome of the African trypanosome Trypanosoma brucei.</title>
        <authorList>
            <person name="Berriman M."/>
            <person name="Ghedin E."/>
            <person name="Hertz-Fowler C."/>
            <person name="Blandin G."/>
            <person name="Renauld H."/>
            <person name="Bartholomeu D.C."/>
            <person name="Lennard N.J."/>
            <person name="Caler E."/>
            <person name="Hamlin N.E."/>
            <person name="Haas B."/>
            <person name="Bohme U."/>
            <person name="Hannick L."/>
            <person name="Aslett M.A."/>
            <person name="Shallom J."/>
            <person name="Marcello L."/>
            <person name="Hou L."/>
            <person name="Wickstead B."/>
            <person name="Alsmark U.C."/>
            <person name="Arrowsmith C."/>
            <person name="Atkin R.J."/>
            <person name="Barron A.J."/>
            <person name="Bringaud F."/>
            <person name="Brooks K."/>
            <person name="Carrington M."/>
            <person name="Cherevach I."/>
            <person name="Chillingworth T.J."/>
            <person name="Churcher C."/>
            <person name="Clark L.N."/>
            <person name="Corton C.H."/>
            <person name="Cronin A."/>
            <person name="Davies R.M."/>
            <person name="Doggett J."/>
            <person name="Djikeng A."/>
            <person name="Feldblyum T."/>
            <person name="Field M.C."/>
            <person name="Fraser A."/>
            <person name="Goodhead I."/>
            <person name="Hance Z."/>
            <person name="Harper D."/>
            <person name="Harris B.R."/>
            <person name="Hauser H."/>
            <person name="Hostetler J."/>
            <person name="Ivens A."/>
            <person name="Jagels K."/>
            <person name="Johnson D."/>
            <person name="Johnson J."/>
            <person name="Jones K."/>
            <person name="Kerhornou A.X."/>
            <person name="Koo H."/>
            <person name="Larke N."/>
            <person name="Landfear S."/>
            <person name="Larkin C."/>
            <person name="Leech V."/>
            <person name="Line A."/>
            <person name="Lord A."/>
            <person name="Macleod A."/>
            <person name="Mooney P.J."/>
            <person name="Moule S."/>
            <person name="Martin D.M."/>
            <person name="Morgan G.W."/>
            <person name="Mungall K."/>
            <person name="Norbertczak H."/>
            <person name="Ormond D."/>
            <person name="Pai G."/>
            <person name="Peacock C.S."/>
            <person name="Peterson J."/>
            <person name="Quail M.A."/>
            <person name="Rabbinowitsch E."/>
            <person name="Rajandream M.A."/>
            <person name="Reitter C."/>
            <person name="Salzberg S.L."/>
            <person name="Sanders M."/>
            <person name="Schobel S."/>
            <person name="Sharp S."/>
            <person name="Simmonds M."/>
            <person name="Simpson A.J."/>
            <person name="Tallon L."/>
            <person name="Turner C.M."/>
            <person name="Tait A."/>
            <person name="Tivey A.R."/>
            <person name="Van Aken S."/>
            <person name="Walker D."/>
            <person name="Wanless D."/>
            <person name="Wang S."/>
            <person name="White B."/>
            <person name="White O."/>
            <person name="Whitehead S."/>
            <person name="Woodward J."/>
            <person name="Wortman J."/>
            <person name="Adams M.D."/>
            <person name="Embley T.M."/>
            <person name="Gull K."/>
            <person name="Ullu E."/>
            <person name="Barry J.D."/>
            <person name="Fairlamb A.H."/>
            <person name="Opperdoes F."/>
            <person name="Barrell B.G."/>
            <person name="Donelson J.E."/>
            <person name="Hall N."/>
            <person name="Fraser C.M."/>
            <person name="Melville S.E."/>
            <person name="El-Sayed N.M."/>
        </authorList>
    </citation>
    <scope>NUCLEOTIDE SEQUENCE [LARGE SCALE GENOMIC DNA]</scope>
    <source>
        <strain evidence="1 2">927/4 GUTat10.1</strain>
    </source>
</reference>
<dbReference type="EMBL" id="CM000207">
    <property type="protein sequence ID" value="EAN76632.1"/>
    <property type="molecule type" value="Genomic_DNA"/>
</dbReference>
<organism evidence="1 2">
    <name type="scientific">Trypanosoma brucei brucei (strain 927/4 GUTat10.1)</name>
    <dbReference type="NCBI Taxonomy" id="185431"/>
    <lineage>
        <taxon>Eukaryota</taxon>
        <taxon>Discoba</taxon>
        <taxon>Euglenozoa</taxon>
        <taxon>Kinetoplastea</taxon>
        <taxon>Metakinetoplastina</taxon>
        <taxon>Trypanosomatida</taxon>
        <taxon>Trypanosomatidae</taxon>
        <taxon>Trypanosoma</taxon>
    </lineage>
</organism>
<evidence type="ECO:0000313" key="1">
    <source>
        <dbReference type="EMBL" id="EAN76632.1"/>
    </source>
</evidence>
<keyword evidence="2" id="KW-1185">Reference proteome</keyword>
<dbReference type="GeneID" id="3660548"/>
<dbReference type="KEGG" id="tbr:Tb09.160.4170"/>
<accession>Q38EY8</accession>
<evidence type="ECO:0000313" key="2">
    <source>
        <dbReference type="Proteomes" id="UP000008524"/>
    </source>
</evidence>
<sequence length="64" mass="7136">MHLFPPLFHTSIKLRSPLPHPPPALRGTDKGGTAPQEKVIIIIIVKVYIKKCVGKKKRGQKKKA</sequence>
<name>Q38EY8_TRYB2</name>
<dbReference type="InParanoid" id="Q38EY8"/>
<dbReference type="AlphaFoldDB" id="Q38EY8"/>